<reference evidence="1" key="1">
    <citation type="journal article" date="2014" name="Front. Microbiol.">
        <title>High frequency of phylogenetically diverse reductive dehalogenase-homologous genes in deep subseafloor sedimentary metagenomes.</title>
        <authorList>
            <person name="Kawai M."/>
            <person name="Futagami T."/>
            <person name="Toyoda A."/>
            <person name="Takaki Y."/>
            <person name="Nishi S."/>
            <person name="Hori S."/>
            <person name="Arai W."/>
            <person name="Tsubouchi T."/>
            <person name="Morono Y."/>
            <person name="Uchiyama I."/>
            <person name="Ito T."/>
            <person name="Fujiyama A."/>
            <person name="Inagaki F."/>
            <person name="Takami H."/>
        </authorList>
    </citation>
    <scope>NUCLEOTIDE SEQUENCE</scope>
    <source>
        <strain evidence="1">Expedition CK06-06</strain>
    </source>
</reference>
<accession>X1C3U5</accession>
<dbReference type="AlphaFoldDB" id="X1C3U5"/>
<protein>
    <submittedName>
        <fullName evidence="1">Uncharacterized protein</fullName>
    </submittedName>
</protein>
<sequence>MCELNEIVRWSPNGLNTFFVVPPWIKQVLEEIDRPMENILASMNRNMRRNIHRLEKHGFSYVFTQEKDDFDLFYYGMYLPYITFRHEGQGMILEDYETIHNIFLQRGLVLTKDGQ</sequence>
<gene>
    <name evidence="1" type="ORF">S01H4_51747</name>
</gene>
<evidence type="ECO:0000313" key="1">
    <source>
        <dbReference type="EMBL" id="GAH01987.1"/>
    </source>
</evidence>
<name>X1C3U5_9ZZZZ</name>
<dbReference type="InterPro" id="IPR016181">
    <property type="entry name" value="Acyl_CoA_acyltransferase"/>
</dbReference>
<feature type="non-terminal residue" evidence="1">
    <location>
        <position position="115"/>
    </location>
</feature>
<comment type="caution">
    <text evidence="1">The sequence shown here is derived from an EMBL/GenBank/DDBJ whole genome shotgun (WGS) entry which is preliminary data.</text>
</comment>
<dbReference type="EMBL" id="BART01029502">
    <property type="protein sequence ID" value="GAH01987.1"/>
    <property type="molecule type" value="Genomic_DNA"/>
</dbReference>
<dbReference type="SUPFAM" id="SSF55729">
    <property type="entry name" value="Acyl-CoA N-acyltransferases (Nat)"/>
    <property type="match status" value="1"/>
</dbReference>
<proteinExistence type="predicted"/>
<organism evidence="1">
    <name type="scientific">marine sediment metagenome</name>
    <dbReference type="NCBI Taxonomy" id="412755"/>
    <lineage>
        <taxon>unclassified sequences</taxon>
        <taxon>metagenomes</taxon>
        <taxon>ecological metagenomes</taxon>
    </lineage>
</organism>
<dbReference type="Gene3D" id="3.40.630.30">
    <property type="match status" value="1"/>
</dbReference>